<feature type="compositionally biased region" description="Gly residues" evidence="1">
    <location>
        <begin position="322"/>
        <end position="341"/>
    </location>
</feature>
<gene>
    <name evidence="2" type="ORF">HUK82_01790</name>
</gene>
<organism evidence="2 3">
    <name type="scientific">Ameyamaea chiangmaiensis</name>
    <dbReference type="NCBI Taxonomy" id="442969"/>
    <lineage>
        <taxon>Bacteria</taxon>
        <taxon>Pseudomonadati</taxon>
        <taxon>Pseudomonadota</taxon>
        <taxon>Alphaproteobacteria</taxon>
        <taxon>Acetobacterales</taxon>
        <taxon>Acetobacteraceae</taxon>
        <taxon>Ameyamaea</taxon>
    </lineage>
</organism>
<accession>A0A850P9D7</accession>
<protein>
    <submittedName>
        <fullName evidence="2">Uncharacterized protein</fullName>
    </submittedName>
</protein>
<dbReference type="RefSeq" id="WP_176612317.1">
    <property type="nucleotide sequence ID" value="NZ_JABXXR010000006.1"/>
</dbReference>
<feature type="region of interest" description="Disordered" evidence="1">
    <location>
        <begin position="322"/>
        <end position="349"/>
    </location>
</feature>
<evidence type="ECO:0000313" key="3">
    <source>
        <dbReference type="Proteomes" id="UP000585665"/>
    </source>
</evidence>
<sequence length="371" mass="35744">MAPGVVDGTLFGGNGAGLAADLTALTVQYLAPTTQTIPITQTAVTLTVYAICQEIDAEPAVLPFFNVSDPSVTQAGIGNDGAMLPTSRQGRLSFVAATTAPAAPVGGYIVALYTLQIADGVRDLSSVIVSRVANVFFPTIPTLVKGRLLREIVMATTGMYTSGPDAAIIEVEQVGGGASGAGVPGNATNYVSVGSSGGAGGYARYWCAPVINGLVTIGAGGSKTASGEGANAGGATTFCSLVSTAGGAANTVGPSIAPGTSAQVGQGPGGAVSVLNATAVTMVASYDGENAACSYVFNNGPSAPGIAVSALGAGGPFGTGGANTNGSDGNPGRGYGSGGAGAASTDGSPHAGGAGMGGLVIVREWSGVMLS</sequence>
<dbReference type="Proteomes" id="UP000585665">
    <property type="component" value="Unassembled WGS sequence"/>
</dbReference>
<dbReference type="AlphaFoldDB" id="A0A850P9D7"/>
<reference evidence="2 3" key="1">
    <citation type="submission" date="2020-06" db="EMBL/GenBank/DDBJ databases">
        <title>Description of novel acetic acid bacteria.</title>
        <authorList>
            <person name="Sombolestani A."/>
        </authorList>
    </citation>
    <scope>NUCLEOTIDE SEQUENCE [LARGE SCALE GENOMIC DNA]</scope>
    <source>
        <strain evidence="2 3">LMG 27010</strain>
    </source>
</reference>
<evidence type="ECO:0000313" key="2">
    <source>
        <dbReference type="EMBL" id="NVN39299.1"/>
    </source>
</evidence>
<dbReference type="EMBL" id="JABXXR010000006">
    <property type="protein sequence ID" value="NVN39299.1"/>
    <property type="molecule type" value="Genomic_DNA"/>
</dbReference>
<comment type="caution">
    <text evidence="2">The sequence shown here is derived from an EMBL/GenBank/DDBJ whole genome shotgun (WGS) entry which is preliminary data.</text>
</comment>
<proteinExistence type="predicted"/>
<name>A0A850P9D7_9PROT</name>
<keyword evidence="3" id="KW-1185">Reference proteome</keyword>
<evidence type="ECO:0000256" key="1">
    <source>
        <dbReference type="SAM" id="MobiDB-lite"/>
    </source>
</evidence>